<keyword evidence="4" id="KW-1185">Reference proteome</keyword>
<evidence type="ECO:0000313" key="4">
    <source>
        <dbReference type="Proteomes" id="UP000595074"/>
    </source>
</evidence>
<comment type="similarity">
    <text evidence="1 2">Belongs to the UPF0235 family.</text>
</comment>
<evidence type="ECO:0000313" key="3">
    <source>
        <dbReference type="EMBL" id="QOR61603.1"/>
    </source>
</evidence>
<evidence type="ECO:0000256" key="1">
    <source>
        <dbReference type="ARBA" id="ARBA00010364"/>
    </source>
</evidence>
<dbReference type="InterPro" id="IPR036591">
    <property type="entry name" value="YggU-like_sf"/>
</dbReference>
<accession>A0A7M1S2D1</accession>
<dbReference type="PANTHER" id="PTHR13420:SF7">
    <property type="entry name" value="UPF0235 PROTEIN C15ORF40"/>
    <property type="match status" value="1"/>
</dbReference>
<dbReference type="Gene3D" id="3.30.1200.10">
    <property type="entry name" value="YggU-like"/>
    <property type="match status" value="1"/>
</dbReference>
<dbReference type="AlphaFoldDB" id="A0A7M1S2D1"/>
<dbReference type="HAMAP" id="MF_00634">
    <property type="entry name" value="UPF0235"/>
    <property type="match status" value="1"/>
</dbReference>
<dbReference type="SMART" id="SM01152">
    <property type="entry name" value="DUF167"/>
    <property type="match status" value="1"/>
</dbReference>
<protein>
    <recommendedName>
        <fullName evidence="2">UPF0235 protein IMZ28_09185</fullName>
    </recommendedName>
</protein>
<organism evidence="3 4">
    <name type="scientific">Sulfurovum indicum</name>
    <dbReference type="NCBI Taxonomy" id="2779528"/>
    <lineage>
        <taxon>Bacteria</taxon>
        <taxon>Pseudomonadati</taxon>
        <taxon>Campylobacterota</taxon>
        <taxon>Epsilonproteobacteria</taxon>
        <taxon>Campylobacterales</taxon>
        <taxon>Sulfurovaceae</taxon>
        <taxon>Sulfurovum</taxon>
    </lineage>
</organism>
<dbReference type="RefSeq" id="WP_197548311.1">
    <property type="nucleotide sequence ID" value="NZ_CP063164.1"/>
</dbReference>
<dbReference type="Pfam" id="PF02594">
    <property type="entry name" value="DUF167"/>
    <property type="match status" value="1"/>
</dbReference>
<dbReference type="Proteomes" id="UP000595074">
    <property type="component" value="Chromosome"/>
</dbReference>
<proteinExistence type="inferred from homology"/>
<evidence type="ECO:0000256" key="2">
    <source>
        <dbReference type="HAMAP-Rule" id="MF_00634"/>
    </source>
</evidence>
<reference evidence="3 4" key="1">
    <citation type="submission" date="2020-10" db="EMBL/GenBank/DDBJ databases">
        <title>The genome of sulfurovum sp.</title>
        <authorList>
            <person name="Xie S."/>
            <person name="Shao Z."/>
            <person name="Jiang L."/>
        </authorList>
    </citation>
    <scope>NUCLEOTIDE SEQUENCE [LARGE SCALE GENOMIC DNA]</scope>
    <source>
        <strain evidence="3 4">ST-419</strain>
    </source>
</reference>
<dbReference type="SUPFAM" id="SSF69786">
    <property type="entry name" value="YggU-like"/>
    <property type="match status" value="1"/>
</dbReference>
<gene>
    <name evidence="3" type="ORF">IMZ28_09185</name>
</gene>
<name>A0A7M1S2D1_9BACT</name>
<dbReference type="KEGG" id="sinu:IMZ28_09185"/>
<dbReference type="InterPro" id="IPR003746">
    <property type="entry name" value="DUF167"/>
</dbReference>
<dbReference type="PANTHER" id="PTHR13420">
    <property type="entry name" value="UPF0235 PROTEIN C15ORF40"/>
    <property type="match status" value="1"/>
</dbReference>
<sequence>MFCEIKEGKVSLRIKAQPAASRNEFCEVYGNEAIKIRIKAPAVEGAANKELVKFLSKSFKVPKSDIVFKTGQNSKIKIVEFPLTEQFQAWLETVKSDS</sequence>
<dbReference type="NCBIfam" id="TIGR00251">
    <property type="entry name" value="DUF167 family protein"/>
    <property type="match status" value="1"/>
</dbReference>
<dbReference type="EMBL" id="CP063164">
    <property type="protein sequence ID" value="QOR61603.1"/>
    <property type="molecule type" value="Genomic_DNA"/>
</dbReference>
<dbReference type="GO" id="GO:0005737">
    <property type="term" value="C:cytoplasm"/>
    <property type="evidence" value="ECO:0007669"/>
    <property type="project" value="TreeGrafter"/>
</dbReference>